<accession>A0A0J9B8S1</accession>
<feature type="domain" description="Aminoglycoside phosphotransferase" evidence="1">
    <location>
        <begin position="26"/>
        <end position="258"/>
    </location>
</feature>
<gene>
    <name evidence="2" type="ORF">HMPREF9470_00676</name>
</gene>
<dbReference type="RefSeq" id="WP_048929166.1">
    <property type="nucleotide sequence ID" value="NZ_KQ235875.1"/>
</dbReference>
<evidence type="ECO:0000259" key="1">
    <source>
        <dbReference type="Pfam" id="PF01636"/>
    </source>
</evidence>
<dbReference type="GeneID" id="93165469"/>
<dbReference type="InterPro" id="IPR011009">
    <property type="entry name" value="Kinase-like_dom_sf"/>
</dbReference>
<name>A0A0J9B8S1_9FIRM</name>
<dbReference type="PANTHER" id="PTHR21064">
    <property type="entry name" value="AMINOGLYCOSIDE PHOSPHOTRANSFERASE DOMAIN-CONTAINING PROTEIN-RELATED"/>
    <property type="match status" value="1"/>
</dbReference>
<sequence>MSTEIETWILEEASAAFMTQGRMVSCERYGSGHINDTFKLVCDRPYILQRMNDEIFRDPVSLMRNIEGVTTFLRQEVIKNGGDPDRETLNLVKTKKGEAFYVDSQGSYWRMYLFIEGATCYNLVEKPEDFYQSGKAFGHFQRLLSRYPAKELSETIPGFHDTPRRFQRFQEVVDQDICNRADQVREEIRFVTDRGGDMGLAMDMLASGALPLRVTHNDTKLNNIMIDDSTGQAICIIDLDTVMPGLSIFDFGDSIRFGANTAEEDETDLSKVSLSLPLFETYTKGFLKGCAGSLTEEEVKMLPQGARLMTLECGMRFLTDYLEGDTYFKTAREKHNLDRCRTQFKLVEDMEQKWEEMQTIVEMVFAVSL</sequence>
<comment type="caution">
    <text evidence="2">The sequence shown here is derived from an EMBL/GenBank/DDBJ whole genome shotgun (WGS) entry which is preliminary data.</text>
</comment>
<dbReference type="EMBL" id="ADLK01000078">
    <property type="protein sequence ID" value="KMW08779.1"/>
    <property type="molecule type" value="Genomic_DNA"/>
</dbReference>
<dbReference type="Gene3D" id="3.90.1200.10">
    <property type="match status" value="1"/>
</dbReference>
<evidence type="ECO:0000313" key="2">
    <source>
        <dbReference type="EMBL" id="KMW08779.1"/>
    </source>
</evidence>
<protein>
    <recommendedName>
        <fullName evidence="1">Aminoglycoside phosphotransferase domain-containing protein</fullName>
    </recommendedName>
</protein>
<dbReference type="AlphaFoldDB" id="A0A0J9B8S1"/>
<dbReference type="SUPFAM" id="SSF56112">
    <property type="entry name" value="Protein kinase-like (PK-like)"/>
    <property type="match status" value="1"/>
</dbReference>
<organism evidence="2 3">
    <name type="scientific">[Clostridium] citroniae WAL-19142</name>
    <dbReference type="NCBI Taxonomy" id="742734"/>
    <lineage>
        <taxon>Bacteria</taxon>
        <taxon>Bacillati</taxon>
        <taxon>Bacillota</taxon>
        <taxon>Clostridia</taxon>
        <taxon>Lachnospirales</taxon>
        <taxon>Lachnospiraceae</taxon>
        <taxon>Enterocloster</taxon>
    </lineage>
</organism>
<dbReference type="InterPro" id="IPR050249">
    <property type="entry name" value="Pseudomonas-type_ThrB"/>
</dbReference>
<dbReference type="InterPro" id="IPR002575">
    <property type="entry name" value="Aminoglycoside_PTrfase"/>
</dbReference>
<dbReference type="PANTHER" id="PTHR21064:SF5">
    <property type="entry name" value="SLR1880 PROTEIN"/>
    <property type="match status" value="1"/>
</dbReference>
<evidence type="ECO:0000313" key="3">
    <source>
        <dbReference type="Proteomes" id="UP000037392"/>
    </source>
</evidence>
<dbReference type="OrthoDB" id="526037at2"/>
<dbReference type="Pfam" id="PF01636">
    <property type="entry name" value="APH"/>
    <property type="match status" value="1"/>
</dbReference>
<dbReference type="Proteomes" id="UP000037392">
    <property type="component" value="Unassembled WGS sequence"/>
</dbReference>
<dbReference type="PATRIC" id="fig|742734.4.peg.721"/>
<proteinExistence type="predicted"/>
<reference evidence="2 3" key="1">
    <citation type="submission" date="2011-04" db="EMBL/GenBank/DDBJ databases">
        <title>The Genome Sequence of Clostridium citroniae WAL-19142.</title>
        <authorList>
            <consortium name="The Broad Institute Genome Sequencing Platform"/>
            <person name="Earl A."/>
            <person name="Ward D."/>
            <person name="Feldgarden M."/>
            <person name="Gevers D."/>
            <person name="Warren Y.A."/>
            <person name="Tyrrell K.L."/>
            <person name="Citron D.M."/>
            <person name="Goldstein E.J."/>
            <person name="Daigneault M."/>
            <person name="Allen-Vercoe E."/>
            <person name="Young S.K."/>
            <person name="Zeng Q."/>
            <person name="Gargeya S."/>
            <person name="Fitzgerald M."/>
            <person name="Haas B."/>
            <person name="Abouelleil A."/>
            <person name="Alvarado L."/>
            <person name="Arachchi H.M."/>
            <person name="Berlin A."/>
            <person name="Brown A."/>
            <person name="Chapman S.B."/>
            <person name="Chen Z."/>
            <person name="Dunbar C."/>
            <person name="Freedman E."/>
            <person name="Gearin G."/>
            <person name="Gellesch M."/>
            <person name="Goldberg J."/>
            <person name="Griggs A."/>
            <person name="Gujja S."/>
            <person name="Heilman E.R."/>
            <person name="Heiman D."/>
            <person name="Howarth C."/>
            <person name="Larson L."/>
            <person name="Lui A."/>
            <person name="MacDonald P.J."/>
            <person name="Mehta T."/>
            <person name="Montmayeur A."/>
            <person name="Murphy C."/>
            <person name="Neiman D."/>
            <person name="Pearson M."/>
            <person name="Priest M."/>
            <person name="Roberts A."/>
            <person name="Saif S."/>
            <person name="Shea T."/>
            <person name="Shenoy N."/>
            <person name="Sisk P."/>
            <person name="Stolte C."/>
            <person name="Sykes S."/>
            <person name="White J."/>
            <person name="Yandava C."/>
            <person name="Wortman J."/>
            <person name="Nusbaum C."/>
            <person name="Birren B."/>
        </authorList>
    </citation>
    <scope>NUCLEOTIDE SEQUENCE [LARGE SCALE GENOMIC DNA]</scope>
    <source>
        <strain evidence="2 3">WAL-19142</strain>
    </source>
</reference>